<dbReference type="KEGG" id="eaj:Q3M24_08835"/>
<accession>A0AAU8M002</accession>
<gene>
    <name evidence="1" type="ORF">Q3M24_08835</name>
</gene>
<proteinExistence type="predicted"/>
<evidence type="ECO:0000313" key="1">
    <source>
        <dbReference type="EMBL" id="XCN74829.1"/>
    </source>
</evidence>
<dbReference type="EMBL" id="CP159373">
    <property type="protein sequence ID" value="XCN74829.1"/>
    <property type="molecule type" value="Genomic_DNA"/>
</dbReference>
<organism evidence="1">
    <name type="scientific">Candidatus Electrothrix aestuarii</name>
    <dbReference type="NCBI Taxonomy" id="3062594"/>
    <lineage>
        <taxon>Bacteria</taxon>
        <taxon>Pseudomonadati</taxon>
        <taxon>Thermodesulfobacteriota</taxon>
        <taxon>Desulfobulbia</taxon>
        <taxon>Desulfobulbales</taxon>
        <taxon>Desulfobulbaceae</taxon>
        <taxon>Candidatus Electrothrix</taxon>
    </lineage>
</organism>
<protein>
    <submittedName>
        <fullName evidence="1">Uncharacterized protein</fullName>
    </submittedName>
</protein>
<reference evidence="1" key="2">
    <citation type="submission" date="2024-06" db="EMBL/GenBank/DDBJ databases">
        <authorList>
            <person name="Plum-Jensen L.E."/>
            <person name="Schramm A."/>
            <person name="Marshall I.P.G."/>
        </authorList>
    </citation>
    <scope>NUCLEOTIDE SEQUENCE</scope>
    <source>
        <strain evidence="1">Rat1</strain>
    </source>
</reference>
<sequence>MHEENPNYSIEDAKTALALLERVIQKKLLSGDQATIDGMLSFGLSFTGRLESPDDPLPPADETLHVSVRVLQPFLKEISQQAHFEKLPMSEKGPVIDSIEDTRLHLANVLYSKGVLHLSGTRLAFDPDAEGCKCVIEGTRSGEAVQDQFGPISDSSIVLVPDIPAQDEPFNNEYTLTVSTRPTGHGSPRIGVYRRKLRSLLLLTDFGHPNPPEVGILTSNTTSPLVSAIGGTVTADEMLRIQAVFDIRNSVLLLSLLGMTEDGDAGAAVTVTEDGEYTLPGFVGSAVTSLNVRVNNYAALLDLVRDQYYGRLADVLDVRV</sequence>
<dbReference type="AlphaFoldDB" id="A0AAU8M002"/>
<reference evidence="1" key="1">
    <citation type="journal article" date="2024" name="Syst. Appl. Microbiol.">
        <title>First single-strain enrichments of Electrothrix cable bacteria, description of E. aestuarii sp. nov. and E. rattekaaiensis sp. nov., and proposal of a cable bacteria taxonomy following the rules of the SeqCode.</title>
        <authorList>
            <person name="Plum-Jensen L.E."/>
            <person name="Schramm A."/>
            <person name="Marshall I.P.G."/>
        </authorList>
    </citation>
    <scope>NUCLEOTIDE SEQUENCE</scope>
    <source>
        <strain evidence="1">Rat1</strain>
    </source>
</reference>
<name>A0AAU8M002_9BACT</name>